<comment type="caution">
    <text evidence="2">The sequence shown here is derived from an EMBL/GenBank/DDBJ whole genome shotgun (WGS) entry which is preliminary data.</text>
</comment>
<dbReference type="RefSeq" id="WP_119910630.1">
    <property type="nucleotide sequence ID" value="NZ_QZCH01000011.1"/>
</dbReference>
<evidence type="ECO:0000313" key="3">
    <source>
        <dbReference type="Proteomes" id="UP000283255"/>
    </source>
</evidence>
<sequence length="108" mass="12126">MRLILIGYVCWLLSTGAAWGQNPQAEIQGQISSAANGRAIAGLTVFLLHPEIGRSRPAITDPYGTFIFYAIPLMPSPYYLEVYWGQQLIYRDTLAVQQYRVLLPPLQL</sequence>
<keyword evidence="2" id="KW-0121">Carboxypeptidase</keyword>
<dbReference type="AlphaFoldDB" id="A0A418YEX5"/>
<dbReference type="SUPFAM" id="SSF49464">
    <property type="entry name" value="Carboxypeptidase regulatory domain-like"/>
    <property type="match status" value="1"/>
</dbReference>
<dbReference type="InterPro" id="IPR008969">
    <property type="entry name" value="CarboxyPept-like_regulatory"/>
</dbReference>
<feature type="signal peptide" evidence="1">
    <location>
        <begin position="1"/>
        <end position="20"/>
    </location>
</feature>
<name>A0A418YEX5_9GAMM</name>
<keyword evidence="3" id="KW-1185">Reference proteome</keyword>
<accession>A0A418YEX5</accession>
<dbReference type="GO" id="GO:0004180">
    <property type="term" value="F:carboxypeptidase activity"/>
    <property type="evidence" value="ECO:0007669"/>
    <property type="project" value="UniProtKB-KW"/>
</dbReference>
<keyword evidence="2" id="KW-0378">Hydrolase</keyword>
<organism evidence="2 3">
    <name type="scientific">Motilimonas pumila</name>
    <dbReference type="NCBI Taxonomy" id="2303987"/>
    <lineage>
        <taxon>Bacteria</taxon>
        <taxon>Pseudomonadati</taxon>
        <taxon>Pseudomonadota</taxon>
        <taxon>Gammaproteobacteria</taxon>
        <taxon>Alteromonadales</taxon>
        <taxon>Alteromonadales genera incertae sedis</taxon>
        <taxon>Motilimonas</taxon>
    </lineage>
</organism>
<evidence type="ECO:0000313" key="2">
    <source>
        <dbReference type="EMBL" id="RJG47746.1"/>
    </source>
</evidence>
<feature type="chain" id="PRO_5019152623" evidence="1">
    <location>
        <begin position="21"/>
        <end position="108"/>
    </location>
</feature>
<reference evidence="2 3" key="2">
    <citation type="submission" date="2019-01" db="EMBL/GenBank/DDBJ databases">
        <title>Motilimonas pumilus sp. nov., isolated from the gut of sea cucumber (Apostichopus japonicus).</title>
        <authorList>
            <person name="Wang F.-Q."/>
            <person name="Ren L.-H."/>
            <person name="Lin Y.-W."/>
            <person name="Sun G.-H."/>
            <person name="Du Z.-J."/>
            <person name="Zhao J.-X."/>
            <person name="Liu X.-J."/>
            <person name="Liu L.-J."/>
        </authorList>
    </citation>
    <scope>NUCLEOTIDE SEQUENCE [LARGE SCALE GENOMIC DNA]</scope>
    <source>
        <strain evidence="2 3">PLHSC7-2</strain>
    </source>
</reference>
<evidence type="ECO:0000256" key="1">
    <source>
        <dbReference type="SAM" id="SignalP"/>
    </source>
</evidence>
<reference evidence="2 3" key="1">
    <citation type="submission" date="2018-09" db="EMBL/GenBank/DDBJ databases">
        <authorList>
            <person name="Wang F."/>
        </authorList>
    </citation>
    <scope>NUCLEOTIDE SEQUENCE [LARGE SCALE GENOMIC DNA]</scope>
    <source>
        <strain evidence="2 3">PLHSC7-2</strain>
    </source>
</reference>
<dbReference type="EMBL" id="QZCH01000011">
    <property type="protein sequence ID" value="RJG47746.1"/>
    <property type="molecule type" value="Genomic_DNA"/>
</dbReference>
<protein>
    <submittedName>
        <fullName evidence="2">Carboxypeptidase regulatory-like domain-containing protein</fullName>
    </submittedName>
</protein>
<dbReference type="OrthoDB" id="6402171at2"/>
<gene>
    <name evidence="2" type="ORF">D1Z90_10105</name>
</gene>
<keyword evidence="1" id="KW-0732">Signal</keyword>
<keyword evidence="2" id="KW-0645">Protease</keyword>
<dbReference type="Proteomes" id="UP000283255">
    <property type="component" value="Unassembled WGS sequence"/>
</dbReference>
<proteinExistence type="predicted"/>